<keyword evidence="2" id="KW-0547">Nucleotide-binding</keyword>
<sequence>MQIKLKNIGMLEKAELNLNSLTLIAGENDNGKSTIGKVIFCIIKAINKYKDELQESKEHKLKERLDNLFFFVRNILAHNTVLKNTEDIYFLILDEYTLEEKLLKLEELILTVRDKSDLKDIEKIEKVLKEIYIIKDEPEDEKKYIESALNKAFFSEFDSSILFNGKEDGQITLLENSLELINIRISKDNKLSLIKDVEPIQLKDATFIETPLILNNHDLLIRSQSGLSLNKRSIERLGIPYTTLHTKDLFDKLKKISFSIFLNDEFEDTILKEIQKIIDGNIVYDNKQRDFIYSKNEKAISIKNTASGIKSFGILQLLLENDILNQNSILIIDEPENHLHPKWQLKYAKVLVTLAKNGVKILIASHSPYMIEAIKRYSDSENLEENTNFYLAENSIIEPRNRLEDIFKTLEEPFEIFRQMDMEILLDE</sequence>
<dbReference type="PANTHER" id="PTHR43581">
    <property type="entry name" value="ATP/GTP PHOSPHATASE"/>
    <property type="match status" value="1"/>
</dbReference>
<keyword evidence="5" id="KW-1185">Reference proteome</keyword>
<evidence type="ECO:0000313" key="2">
    <source>
        <dbReference type="EMBL" id="AXX84949.1"/>
    </source>
</evidence>
<name>A0AAD0SLF9_9BACT</name>
<dbReference type="EMBL" id="NXIC01000004">
    <property type="protein sequence ID" value="RXI25713.1"/>
    <property type="molecule type" value="Genomic_DNA"/>
</dbReference>
<dbReference type="PANTHER" id="PTHR43581:SF2">
    <property type="entry name" value="EXCINUCLEASE ATPASE SUBUNIT"/>
    <property type="match status" value="1"/>
</dbReference>
<dbReference type="InterPro" id="IPR041685">
    <property type="entry name" value="AAA_GajA/Old/RecF-like"/>
</dbReference>
<dbReference type="GO" id="GO:0005524">
    <property type="term" value="F:ATP binding"/>
    <property type="evidence" value="ECO:0007669"/>
    <property type="project" value="UniProtKB-KW"/>
</dbReference>
<dbReference type="Pfam" id="PF13175">
    <property type="entry name" value="AAA_15"/>
    <property type="match status" value="1"/>
</dbReference>
<dbReference type="InterPro" id="IPR051396">
    <property type="entry name" value="Bact_Antivir_Def_Nuclease"/>
</dbReference>
<dbReference type="Proteomes" id="UP000290580">
    <property type="component" value="Unassembled WGS sequence"/>
</dbReference>
<organism evidence="2 4">
    <name type="scientific">Aliarcobacter skirrowii CCUG 10374</name>
    <dbReference type="NCBI Taxonomy" id="1032239"/>
    <lineage>
        <taxon>Bacteria</taxon>
        <taxon>Pseudomonadati</taxon>
        <taxon>Campylobacterota</taxon>
        <taxon>Epsilonproteobacteria</taxon>
        <taxon>Campylobacterales</taxon>
        <taxon>Arcobacteraceae</taxon>
        <taxon>Aliarcobacter</taxon>
    </lineage>
</organism>
<dbReference type="InterPro" id="IPR027417">
    <property type="entry name" value="P-loop_NTPase"/>
</dbReference>
<reference evidence="2 4" key="2">
    <citation type="submission" date="2018-08" db="EMBL/GenBank/DDBJ databases">
        <title>Complete genome of the Arcobacter skirrowii type strain LMG 6621.</title>
        <authorList>
            <person name="Miller W.G."/>
            <person name="Yee E."/>
            <person name="Bono J.L."/>
        </authorList>
    </citation>
    <scope>NUCLEOTIDE SEQUENCE [LARGE SCALE GENOMIC DNA]</scope>
    <source>
        <strain evidence="2 4">CCUG 10374</strain>
    </source>
</reference>
<gene>
    <name evidence="2" type="ORF">ASKIR_1142</name>
    <name evidence="3" type="ORF">CP959_08005</name>
</gene>
<dbReference type="Gene3D" id="3.40.50.300">
    <property type="entry name" value="P-loop containing nucleotide triphosphate hydrolases"/>
    <property type="match status" value="1"/>
</dbReference>
<proteinExistence type="predicted"/>
<reference evidence="3 5" key="1">
    <citation type="submission" date="2017-09" db="EMBL/GenBank/DDBJ databases">
        <title>Genomics of the genus Arcobacter.</title>
        <authorList>
            <person name="Perez-Cataluna A."/>
            <person name="Figueras M.J."/>
            <person name="Salas-Masso N."/>
        </authorList>
    </citation>
    <scope>NUCLEOTIDE SEQUENCE [LARGE SCALE GENOMIC DNA]</scope>
    <source>
        <strain evidence="3 5">LMG 6621</strain>
    </source>
</reference>
<accession>A0AAD0SLF9</accession>
<dbReference type="CDD" id="cd00267">
    <property type="entry name" value="ABC_ATPase"/>
    <property type="match status" value="1"/>
</dbReference>
<dbReference type="AlphaFoldDB" id="A0AAD0SLF9"/>
<evidence type="ECO:0000313" key="5">
    <source>
        <dbReference type="Proteomes" id="UP000290580"/>
    </source>
</evidence>
<dbReference type="RefSeq" id="WP_115588333.1">
    <property type="nucleotide sequence ID" value="NZ_CP032099.1"/>
</dbReference>
<protein>
    <submittedName>
        <fullName evidence="2">ATP-binding protein (AAA domain)</fullName>
    </submittedName>
</protein>
<dbReference type="Proteomes" id="UP000262029">
    <property type="component" value="Chromosome"/>
</dbReference>
<keyword evidence="2" id="KW-0067">ATP-binding</keyword>
<feature type="domain" description="Endonuclease GajA/Old nuclease/RecF-like AAA" evidence="1">
    <location>
        <begin position="2"/>
        <end position="371"/>
    </location>
</feature>
<dbReference type="GeneID" id="61750893"/>
<evidence type="ECO:0000259" key="1">
    <source>
        <dbReference type="Pfam" id="PF13175"/>
    </source>
</evidence>
<evidence type="ECO:0000313" key="4">
    <source>
        <dbReference type="Proteomes" id="UP000262029"/>
    </source>
</evidence>
<dbReference type="SUPFAM" id="SSF52540">
    <property type="entry name" value="P-loop containing nucleoside triphosphate hydrolases"/>
    <property type="match status" value="1"/>
</dbReference>
<dbReference type="EMBL" id="CP032099">
    <property type="protein sequence ID" value="AXX84949.1"/>
    <property type="molecule type" value="Genomic_DNA"/>
</dbReference>
<evidence type="ECO:0000313" key="3">
    <source>
        <dbReference type="EMBL" id="RXI25713.1"/>
    </source>
</evidence>